<reference evidence="1 2" key="1">
    <citation type="submission" date="2017-04" db="EMBL/GenBank/DDBJ databases">
        <title>Novel microbial lineages endemic to geothermal iron-oxide mats fill important gaps in the evolutionary history of Archaea.</title>
        <authorList>
            <person name="Jay Z.J."/>
            <person name="Beam J.P."/>
            <person name="Dlakic M."/>
            <person name="Rusch D.B."/>
            <person name="Kozubal M.A."/>
            <person name="Inskeep W.P."/>
        </authorList>
    </citation>
    <scope>NUCLEOTIDE SEQUENCE [LARGE SCALE GENOMIC DNA]</scope>
    <source>
        <strain evidence="1">OSP_D</strain>
    </source>
</reference>
<dbReference type="Proteomes" id="UP000240322">
    <property type="component" value="Unassembled WGS sequence"/>
</dbReference>
<sequence>MWATISAVGNKIKAIYPKGRRKENGDIYTKPYLREVKNFGHNQTHPLLGAYSSGLDDGVQIRTR</sequence>
<name>A0A2R6ASK6_9ARCH</name>
<gene>
    <name evidence="1" type="ORF">B9Q03_08600</name>
</gene>
<dbReference type="AlphaFoldDB" id="A0A2R6ASK6"/>
<evidence type="ECO:0000313" key="2">
    <source>
        <dbReference type="Proteomes" id="UP000240322"/>
    </source>
</evidence>
<protein>
    <submittedName>
        <fullName evidence="1">Uncharacterized protein</fullName>
    </submittedName>
</protein>
<evidence type="ECO:0000313" key="1">
    <source>
        <dbReference type="EMBL" id="PSN89325.1"/>
    </source>
</evidence>
<proteinExistence type="predicted"/>
<accession>A0A2R6ASK6</accession>
<dbReference type="EMBL" id="NEXE01000099">
    <property type="protein sequence ID" value="PSN89325.1"/>
    <property type="molecule type" value="Genomic_DNA"/>
</dbReference>
<organism evidence="1 2">
    <name type="scientific">Candidatus Marsarchaeota G2 archaeon OSP_D</name>
    <dbReference type="NCBI Taxonomy" id="1978157"/>
    <lineage>
        <taxon>Archaea</taxon>
        <taxon>Candidatus Marsarchaeota</taxon>
        <taxon>Candidatus Marsarchaeota group 2</taxon>
    </lineage>
</organism>
<comment type="caution">
    <text evidence="1">The sequence shown here is derived from an EMBL/GenBank/DDBJ whole genome shotgun (WGS) entry which is preliminary data.</text>
</comment>